<reference evidence="1 2" key="1">
    <citation type="submission" date="2016-10" db="EMBL/GenBank/DDBJ databases">
        <authorList>
            <person name="Varghese N."/>
            <person name="Submissions S."/>
        </authorList>
    </citation>
    <scope>NUCLEOTIDE SEQUENCE [LARGE SCALE GENOMIC DNA]</scope>
    <source>
        <strain evidence="1 2">YR512</strain>
    </source>
</reference>
<sequence length="196" mass="23149">MKEYKTRYEEILKYYQTWLMEFSKLAVRQGMCHQNIYYSHHLMIGYLNFPNKEPAHAVVPQCLHKIIFGPQMEKSQPPLDDQNVSLSTQEHLLVHHPMLEGVLLSECVRLKQRSLANKLISLFQQFSGTEIRLKFVWLCWYDLMLGNDLADWIENLKFKSDAEITQWVCDRQAENVALTNAMDEYVIFAYRTMVVP</sequence>
<dbReference type="RefSeq" id="WP_091004204.1">
    <property type="nucleotide sequence ID" value="NZ_FOSD01000009.1"/>
</dbReference>
<evidence type="ECO:0008006" key="3">
    <source>
        <dbReference type="Google" id="ProtNLM"/>
    </source>
</evidence>
<keyword evidence="2" id="KW-1185">Reference proteome</keyword>
<proteinExistence type="predicted"/>
<dbReference type="EMBL" id="FOSD01000009">
    <property type="protein sequence ID" value="SFK72929.1"/>
    <property type="molecule type" value="Genomic_DNA"/>
</dbReference>
<evidence type="ECO:0000313" key="1">
    <source>
        <dbReference type="EMBL" id="SFK72929.1"/>
    </source>
</evidence>
<accession>A0A1I4BXV0</accession>
<gene>
    <name evidence="1" type="ORF">SAMN05518863_109180</name>
</gene>
<organism evidence="1 2">
    <name type="scientific">Candidatus Pantoea symbiotica</name>
    <dbReference type="NCBI Taxonomy" id="1884370"/>
    <lineage>
        <taxon>Bacteria</taxon>
        <taxon>Pseudomonadati</taxon>
        <taxon>Pseudomonadota</taxon>
        <taxon>Gammaproteobacteria</taxon>
        <taxon>Enterobacterales</taxon>
        <taxon>Erwiniaceae</taxon>
        <taxon>Pantoea</taxon>
    </lineage>
</organism>
<evidence type="ECO:0000313" key="2">
    <source>
        <dbReference type="Proteomes" id="UP000198841"/>
    </source>
</evidence>
<comment type="caution">
    <text evidence="1">The sequence shown here is derived from an EMBL/GenBank/DDBJ whole genome shotgun (WGS) entry which is preliminary data.</text>
</comment>
<protein>
    <recommendedName>
        <fullName evidence="3">Malate transporter</fullName>
    </recommendedName>
</protein>
<dbReference type="Proteomes" id="UP000198841">
    <property type="component" value="Unassembled WGS sequence"/>
</dbReference>
<name>A0A1I4BXV0_9GAMM</name>